<reference evidence="1" key="1">
    <citation type="submission" date="2021-11" db="EMBL/GenBank/DDBJ databases">
        <title>Fusarium solani-melongenae Genome sequencing and assembly.</title>
        <authorList>
            <person name="Xie S."/>
            <person name="Huang L."/>
            <person name="Zhang X."/>
        </authorList>
    </citation>
    <scope>NUCLEOTIDE SEQUENCE</scope>
    <source>
        <strain evidence="1">CRI 24-3</strain>
    </source>
</reference>
<keyword evidence="2" id="KW-1185">Reference proteome</keyword>
<dbReference type="Proteomes" id="UP000830768">
    <property type="component" value="Chromosome 2"/>
</dbReference>
<sequence>MKQVARTKAGPGSRLVEEVVGCMFQPCPSRANSPPGCRSVNCNGDGAPHALSKPGKQYLPFFWALAFRCDPSVLNPLTAEQLDSRADEFVRAIDLVAVRALASSYNHGSPCRIDEMEIARGSFNVCFFAKFDDRTWVIRIPIITVIHDAWGKLRSEVCTMRYIQENIQIPIPRVHSCASKWRRRFLAQGRDPWLTERHRLLHGIDLTAHLVPYVMDHRLDAEPDKPGSVIGEVKDEADIEAALISASNTTRQAAGILGGQGTNGIGIDGLDEFPSLQFALLVCERPKVGWRRRAASEDVAKT</sequence>
<accession>A0ACD3YSI7</accession>
<name>A0ACD3YSI7_FUSSC</name>
<dbReference type="EMBL" id="CP090031">
    <property type="protein sequence ID" value="UPK91899.1"/>
    <property type="molecule type" value="Genomic_DNA"/>
</dbReference>
<organism evidence="1 2">
    <name type="scientific">Fusarium solani subsp. cucurbitae</name>
    <name type="common">Neocosmosporum cucurbitae</name>
    <dbReference type="NCBI Taxonomy" id="2747967"/>
    <lineage>
        <taxon>Eukaryota</taxon>
        <taxon>Fungi</taxon>
        <taxon>Dikarya</taxon>
        <taxon>Ascomycota</taxon>
        <taxon>Pezizomycotina</taxon>
        <taxon>Sordariomycetes</taxon>
        <taxon>Hypocreomycetidae</taxon>
        <taxon>Hypocreales</taxon>
        <taxon>Nectriaceae</taxon>
        <taxon>Fusarium</taxon>
        <taxon>Fusarium solani species complex</taxon>
    </lineage>
</organism>
<evidence type="ECO:0000313" key="1">
    <source>
        <dbReference type="EMBL" id="UPK91899.1"/>
    </source>
</evidence>
<evidence type="ECO:0000313" key="2">
    <source>
        <dbReference type="Proteomes" id="UP000830768"/>
    </source>
</evidence>
<protein>
    <submittedName>
        <fullName evidence="1">Uncharacterized protein</fullName>
    </submittedName>
</protein>
<proteinExistence type="predicted"/>
<gene>
    <name evidence="1" type="ORF">LCI18_002834</name>
</gene>